<name>A0A8J6I145_9FIRM</name>
<reference evidence="1" key="1">
    <citation type="submission" date="2020-06" db="EMBL/GenBank/DDBJ databases">
        <title>Novel chitinolytic bacterium.</title>
        <authorList>
            <person name="Ungkulpasvich U."/>
            <person name="Kosugi A."/>
            <person name="Uke A."/>
        </authorList>
    </citation>
    <scope>NUCLEOTIDE SEQUENCE</scope>
    <source>
        <strain evidence="1">UUS1-1</strain>
    </source>
</reference>
<evidence type="ECO:0000313" key="1">
    <source>
        <dbReference type="EMBL" id="MBA2133348.1"/>
    </source>
</evidence>
<dbReference type="RefSeq" id="WP_181339813.1">
    <property type="nucleotide sequence ID" value="NZ_JAAKDE010000014.1"/>
</dbReference>
<keyword evidence="2" id="KW-1185">Reference proteome</keyword>
<dbReference type="Pfam" id="PF11209">
    <property type="entry name" value="LmeA"/>
    <property type="match status" value="1"/>
</dbReference>
<gene>
    <name evidence="1" type="ORF">G5B42_07300</name>
</gene>
<proteinExistence type="predicted"/>
<dbReference type="Proteomes" id="UP000657177">
    <property type="component" value="Unassembled WGS sequence"/>
</dbReference>
<dbReference type="AlphaFoldDB" id="A0A8J6I145"/>
<dbReference type="EMBL" id="JAAKDE010000014">
    <property type="protein sequence ID" value="MBA2133348.1"/>
    <property type="molecule type" value="Genomic_DNA"/>
</dbReference>
<accession>A0A8J6I145</accession>
<protein>
    <submittedName>
        <fullName evidence="1">LmeA family phospholipid-binding protein</fullName>
    </submittedName>
</protein>
<dbReference type="InterPro" id="IPR021373">
    <property type="entry name" value="DUF2993"/>
</dbReference>
<evidence type="ECO:0000313" key="2">
    <source>
        <dbReference type="Proteomes" id="UP000657177"/>
    </source>
</evidence>
<comment type="caution">
    <text evidence="1">The sequence shown here is derived from an EMBL/GenBank/DDBJ whole genome shotgun (WGS) entry which is preliminary data.</text>
</comment>
<sequence length="235" mass="26036">MVKRGLGVGFLLLVFGLFGTSSLLTAVVKQNLTRTLIAQARVAEGVELKMAPLRLGDLLNGKVGAVEFSANRLGFAQGPVFSNVSFRSKGGQFDVGALLWQGEFVLQELAETHVRLELVEEELTALMRQDLPELEPTVYLKEGQVEVEGFLALFGERRLPFSASASLEKASGRSLRLAPLALKVAGVALWADLFNKYAPQLSWEFPLEIPWPVRLERFKVTPGAIHMEWREEARM</sequence>
<organism evidence="1 2">
    <name type="scientific">Capillibacterium thermochitinicola</name>
    <dbReference type="NCBI Taxonomy" id="2699427"/>
    <lineage>
        <taxon>Bacteria</taxon>
        <taxon>Bacillati</taxon>
        <taxon>Bacillota</taxon>
        <taxon>Capillibacterium</taxon>
    </lineage>
</organism>